<keyword evidence="7" id="KW-0812">Transmembrane</keyword>
<protein>
    <submittedName>
        <fullName evidence="9">Golgi apyrase, putative</fullName>
    </submittedName>
</protein>
<dbReference type="GO" id="GO:0004382">
    <property type="term" value="F:GDP phosphatase activity"/>
    <property type="evidence" value="ECO:0007669"/>
    <property type="project" value="TreeGrafter"/>
</dbReference>
<keyword evidence="4" id="KW-0547">Nucleotide-binding</keyword>
<dbReference type="GO" id="GO:0006256">
    <property type="term" value="P:UDP catabolic process"/>
    <property type="evidence" value="ECO:0007669"/>
    <property type="project" value="TreeGrafter"/>
</dbReference>
<dbReference type="OrthoDB" id="6372431at2759"/>
<dbReference type="InterPro" id="IPR000407">
    <property type="entry name" value="GDA1_CD39_NTPase"/>
</dbReference>
<dbReference type="GO" id="GO:0005524">
    <property type="term" value="F:ATP binding"/>
    <property type="evidence" value="ECO:0007669"/>
    <property type="project" value="UniProtKB-KW"/>
</dbReference>
<dbReference type="PANTHER" id="PTHR11782">
    <property type="entry name" value="ADENOSINE/GUANOSINE DIPHOSPHATASE"/>
    <property type="match status" value="1"/>
</dbReference>
<dbReference type="EMBL" id="FM992691">
    <property type="protein sequence ID" value="CAX42441.1"/>
    <property type="molecule type" value="Genomic_DNA"/>
</dbReference>
<dbReference type="Proteomes" id="UP000002605">
    <property type="component" value="Chromosome 4"/>
</dbReference>
<feature type="binding site" evidence="4">
    <location>
        <begin position="194"/>
        <end position="198"/>
    </location>
    <ligand>
        <name>ATP</name>
        <dbReference type="ChEBI" id="CHEBI:30616"/>
    </ligand>
</feature>
<sequence>MSNLKRSDNSNEKYGIVIDSGSSGSRIQIYKWTDQQFELKSSKDQSVLQSPPKITQEKGWTKKITPGISTYNSKDKSGRIWQDHYSELLKFAEDIIPSDKQPDTPVFVLSTAGMRLLSKKDQKSILKETCSGIKQNTNFYIPTENCENFVEIIDGSTEGIYGWLGLNYLMKQFNNYDSSQDSLHESIGFMDMGGASTQIAFVPSSKEEVIKHKEDLSTVTLRNINGETQTWDLFVATWLGFGANEARKRFLNQLINLAIVNGENWNNEINDPCLPKGASMKYEHEKKQYLVQGVGNYEMCIKTIYPLLMKNMVCIDEPCLFNGIHGPKFNFEKDKFIGISEYWYTANDIFQSGGEYNFKAFNAKVKEYCESNWDDILKNSKQGQYSNLDPDKFLKDACFKASWVMNILHEGFELPRIGFETEKEDQTEEDKKITNSHVPFKSADSVEGEELSWTLGKILLFASSQIEPKEGDADAKQIGIYPSEISGRKFVPGGGSLSGEGDYSTDDEDDDFGSQFSHILYSLIFIFLLLFFLFHFGKSHFGRWSNKLRRFQIPVEVKRAVNTIGSKIPGVRHYFENIVMFSDLQDQSIILEEGIFDNTSNNTNFKTLQNQQQPASASVLRTRSAIGLNENSGNDYKGGSGQSLTNLSSYNPKGNSYYNKSFSSPKKNIYISANNSRESLARGSSNASIPRSKSSLD</sequence>
<keyword evidence="2 5" id="KW-0378">Hydrolase</keyword>
<feature type="region of interest" description="Disordered" evidence="6">
    <location>
        <begin position="676"/>
        <end position="697"/>
    </location>
</feature>
<evidence type="ECO:0000313" key="9">
    <source>
        <dbReference type="EMBL" id="CAX42441.1"/>
    </source>
</evidence>
<dbReference type="GO" id="GO:0005794">
    <property type="term" value="C:Golgi apparatus"/>
    <property type="evidence" value="ECO:0007669"/>
    <property type="project" value="TreeGrafter"/>
</dbReference>
<evidence type="ECO:0000256" key="7">
    <source>
        <dbReference type="SAM" id="Phobius"/>
    </source>
</evidence>
<dbReference type="GO" id="GO:0016020">
    <property type="term" value="C:membrane"/>
    <property type="evidence" value="ECO:0007669"/>
    <property type="project" value="TreeGrafter"/>
</dbReference>
<comment type="similarity">
    <text evidence="1 5">Belongs to the GDA1/CD39 NTPase family.</text>
</comment>
<dbReference type="CGD" id="CAL0000160002">
    <property type="gene designation" value="Cd36_45750"/>
</dbReference>
<keyword evidence="10" id="KW-1185">Reference proteome</keyword>
<organism evidence="9 10">
    <name type="scientific">Candida dubliniensis (strain CD36 / ATCC MYA-646 / CBS 7987 / NCPF 3949 / NRRL Y-17841)</name>
    <name type="common">Yeast</name>
    <dbReference type="NCBI Taxonomy" id="573826"/>
    <lineage>
        <taxon>Eukaryota</taxon>
        <taxon>Fungi</taxon>
        <taxon>Dikarya</taxon>
        <taxon>Ascomycota</taxon>
        <taxon>Saccharomycotina</taxon>
        <taxon>Pichiomycetes</taxon>
        <taxon>Debaryomycetaceae</taxon>
        <taxon>Candida/Lodderomyces clade</taxon>
        <taxon>Candida</taxon>
    </lineage>
</organism>
<dbReference type="eggNOG" id="KOG1386">
    <property type="taxonomic scope" value="Eukaryota"/>
</dbReference>
<dbReference type="GO" id="GO:0045134">
    <property type="term" value="F:UDP phosphatase activity"/>
    <property type="evidence" value="ECO:0007669"/>
    <property type="project" value="TreeGrafter"/>
</dbReference>
<accession>B9WGR5</accession>
<dbReference type="Gene3D" id="3.30.420.40">
    <property type="match status" value="1"/>
</dbReference>
<name>B9WGR5_CANDC</name>
<keyword evidence="7" id="KW-1133">Transmembrane helix</keyword>
<proteinExistence type="inferred from homology"/>
<dbReference type="GO" id="GO:0017111">
    <property type="term" value="F:ribonucleoside triphosphate phosphatase activity"/>
    <property type="evidence" value="ECO:0007669"/>
    <property type="project" value="TreeGrafter"/>
</dbReference>
<reference evidence="9 10" key="1">
    <citation type="journal article" date="2009" name="Genome Res.">
        <title>Comparative genomics of the fungal pathogens Candida dubliniensis and Candida albicans.</title>
        <authorList>
            <person name="Jackson A.P."/>
            <person name="Gamble J.A."/>
            <person name="Yeomans T."/>
            <person name="Moran G.P."/>
            <person name="Saunders D."/>
            <person name="Harris D."/>
            <person name="Aslett M."/>
            <person name="Barrell J.F."/>
            <person name="Butler G."/>
            <person name="Citiulo F."/>
            <person name="Coleman D.C."/>
            <person name="de Groot P.W.J."/>
            <person name="Goodwin T.J."/>
            <person name="Quail M.A."/>
            <person name="McQuillan J."/>
            <person name="Munro C.A."/>
            <person name="Pain A."/>
            <person name="Poulter R.T."/>
            <person name="Rajandream M.A."/>
            <person name="Renauld H."/>
            <person name="Spiering M.J."/>
            <person name="Tivey A."/>
            <person name="Gow N.A.R."/>
            <person name="Barrell B."/>
            <person name="Sullivan D.J."/>
            <person name="Berriman M."/>
        </authorList>
    </citation>
    <scope>NUCLEOTIDE SEQUENCE [LARGE SCALE GENOMIC DNA]</scope>
    <source>
        <strain evidence="10">CD36 / ATCC MYA-646 / CBS 7987 / NCPF 3949 / NRRL Y-17841</strain>
    </source>
</reference>
<dbReference type="Gene3D" id="3.30.420.150">
    <property type="entry name" value="Exopolyphosphatase. Domain 2"/>
    <property type="match status" value="1"/>
</dbReference>
<dbReference type="GeneID" id="8047739"/>
<dbReference type="Pfam" id="PF01150">
    <property type="entry name" value="GDA1_CD39"/>
    <property type="match status" value="1"/>
</dbReference>
<dbReference type="RefSeq" id="XP_002420218.1">
    <property type="nucleotide sequence ID" value="XM_002420173.1"/>
</dbReference>
<gene>
    <name evidence="8" type="ordered locus">Cd36_45750</name>
    <name evidence="9" type="ORF">CD36_45750</name>
</gene>
<dbReference type="AlphaFoldDB" id="B9WGR5"/>
<evidence type="ECO:0000256" key="5">
    <source>
        <dbReference type="RuleBase" id="RU003833"/>
    </source>
</evidence>
<feature type="transmembrane region" description="Helical" evidence="7">
    <location>
        <begin position="519"/>
        <end position="537"/>
    </location>
</feature>
<evidence type="ECO:0000256" key="6">
    <source>
        <dbReference type="SAM" id="MobiDB-lite"/>
    </source>
</evidence>
<evidence type="ECO:0000256" key="2">
    <source>
        <dbReference type="ARBA" id="ARBA00022801"/>
    </source>
</evidence>
<evidence type="ECO:0000256" key="4">
    <source>
        <dbReference type="PIRSR" id="PIRSR600407-2"/>
    </source>
</evidence>
<dbReference type="KEGG" id="cdu:CD36_45750"/>
<dbReference type="PANTHER" id="PTHR11782:SF121">
    <property type="entry name" value="NUCLEOSIDE-DIPHOSPHATASE MIG-23"/>
    <property type="match status" value="1"/>
</dbReference>
<dbReference type="HOGENOM" id="CLU_010246_3_3_1"/>
<dbReference type="VEuPathDB" id="FungiDB:CD36_45750"/>
<evidence type="ECO:0000256" key="1">
    <source>
        <dbReference type="ARBA" id="ARBA00009283"/>
    </source>
</evidence>
<feature type="active site" description="Proton acceptor" evidence="3">
    <location>
        <position position="158"/>
    </location>
</feature>
<keyword evidence="4" id="KW-0067">ATP-binding</keyword>
<dbReference type="GO" id="GO:0046036">
    <property type="term" value="P:CTP metabolic process"/>
    <property type="evidence" value="ECO:0007669"/>
    <property type="project" value="TreeGrafter"/>
</dbReference>
<keyword evidence="7" id="KW-0472">Membrane</keyword>
<evidence type="ECO:0000313" key="10">
    <source>
        <dbReference type="Proteomes" id="UP000002605"/>
    </source>
</evidence>
<dbReference type="PROSITE" id="PS01238">
    <property type="entry name" value="GDA1_CD39_NTPASE"/>
    <property type="match status" value="1"/>
</dbReference>
<evidence type="ECO:0000313" key="8">
    <source>
        <dbReference type="CGD" id="CAL0000160002"/>
    </source>
</evidence>
<evidence type="ECO:0000256" key="3">
    <source>
        <dbReference type="PIRSR" id="PIRSR600407-1"/>
    </source>
</evidence>